<reference evidence="4 5" key="1">
    <citation type="submission" date="2020-07" db="EMBL/GenBank/DDBJ databases">
        <title>Sequencing the genomes of 1000 actinobacteria strains.</title>
        <authorList>
            <person name="Klenk H.-P."/>
        </authorList>
    </citation>
    <scope>NUCLEOTIDE SEQUENCE [LARGE SCALE GENOMIC DNA]</scope>
    <source>
        <strain evidence="4 5">DSM 18448</strain>
    </source>
</reference>
<evidence type="ECO:0000256" key="1">
    <source>
        <dbReference type="SAM" id="MobiDB-lite"/>
    </source>
</evidence>
<evidence type="ECO:0000259" key="3">
    <source>
        <dbReference type="Pfam" id="PF01464"/>
    </source>
</evidence>
<dbReference type="EMBL" id="JACBZH010000001">
    <property type="protein sequence ID" value="NYH88826.1"/>
    <property type="molecule type" value="Genomic_DNA"/>
</dbReference>
<dbReference type="AlphaFoldDB" id="A0A852ZKD1"/>
<sequence>MPAPAFPVAAREVIDVREVADVRELVDVPAAADVREVVPEPVDVREAVDVLEVADVREAVEVREPDVIALFAPAEGTERARRRFRVSPAFAAVTAASLGVTGAVGAGVLVAGSHRTGTLNNLAVSDLGGRGALTAKRAAELKPKSATPRHTTRTVTPKPTPTVTVKPEKVVPATGEDVIDRTAVERLRAAERASRAAEREARARERAAAQERARMDYGSPKEIAARLVAARGWSDVQYQCLVTMWTRESSWNHHAVNASSGAYGIPQALPGSKMAAYGSDWRDNPTTQIKWGLAYIESRYSTPCGAWSWWQAHNWY</sequence>
<name>A0A852ZKD1_9ACTN</name>
<feature type="region of interest" description="Disordered" evidence="1">
    <location>
        <begin position="139"/>
        <end position="164"/>
    </location>
</feature>
<dbReference type="InterPro" id="IPR008258">
    <property type="entry name" value="Transglycosylase_SLT_dom_1"/>
</dbReference>
<evidence type="ECO:0000313" key="4">
    <source>
        <dbReference type="EMBL" id="NYH88826.1"/>
    </source>
</evidence>
<dbReference type="SUPFAM" id="SSF53955">
    <property type="entry name" value="Lysozyme-like"/>
    <property type="match status" value="1"/>
</dbReference>
<feature type="transmembrane region" description="Helical" evidence="2">
    <location>
        <begin position="89"/>
        <end position="112"/>
    </location>
</feature>
<comment type="caution">
    <text evidence="4">The sequence shown here is derived from an EMBL/GenBank/DDBJ whole genome shotgun (WGS) entry which is preliminary data.</text>
</comment>
<keyword evidence="2" id="KW-0472">Membrane</keyword>
<keyword evidence="5" id="KW-1185">Reference proteome</keyword>
<feature type="compositionally biased region" description="Low complexity" evidence="1">
    <location>
        <begin position="153"/>
        <end position="164"/>
    </location>
</feature>
<dbReference type="Pfam" id="PF01464">
    <property type="entry name" value="SLT"/>
    <property type="match status" value="1"/>
</dbReference>
<evidence type="ECO:0000313" key="5">
    <source>
        <dbReference type="Proteomes" id="UP000579605"/>
    </source>
</evidence>
<keyword evidence="2" id="KW-0812">Transmembrane</keyword>
<dbReference type="InterPro" id="IPR023346">
    <property type="entry name" value="Lysozyme-like_dom_sf"/>
</dbReference>
<dbReference type="RefSeq" id="WP_179786668.1">
    <property type="nucleotide sequence ID" value="NZ_BAAARR010000003.1"/>
</dbReference>
<keyword evidence="2" id="KW-1133">Transmembrane helix</keyword>
<dbReference type="Proteomes" id="UP000579605">
    <property type="component" value="Unassembled WGS sequence"/>
</dbReference>
<dbReference type="Gene3D" id="1.10.530.10">
    <property type="match status" value="1"/>
</dbReference>
<evidence type="ECO:0000256" key="2">
    <source>
        <dbReference type="SAM" id="Phobius"/>
    </source>
</evidence>
<feature type="domain" description="Transglycosylase SLT" evidence="3">
    <location>
        <begin position="236"/>
        <end position="312"/>
    </location>
</feature>
<organism evidence="4 5">
    <name type="scientific">Actinopolymorpha rutila</name>
    <dbReference type="NCBI Taxonomy" id="446787"/>
    <lineage>
        <taxon>Bacteria</taxon>
        <taxon>Bacillati</taxon>
        <taxon>Actinomycetota</taxon>
        <taxon>Actinomycetes</taxon>
        <taxon>Propionibacteriales</taxon>
        <taxon>Actinopolymorphaceae</taxon>
        <taxon>Actinopolymorpha</taxon>
    </lineage>
</organism>
<proteinExistence type="predicted"/>
<accession>A0A852ZKD1</accession>
<protein>
    <recommendedName>
        <fullName evidence="3">Transglycosylase SLT domain-containing protein</fullName>
    </recommendedName>
</protein>
<gene>
    <name evidence="4" type="ORF">F4554_001464</name>
</gene>